<keyword evidence="4" id="KW-0133">Cell shape</keyword>
<keyword evidence="9" id="KW-0472">Membrane</keyword>
<gene>
    <name evidence="12" type="ORF">H8S01_12450</name>
</gene>
<accession>A0ABR7G2U2</accession>
<keyword evidence="9" id="KW-1133">Transmembrane helix</keyword>
<evidence type="ECO:0000256" key="6">
    <source>
        <dbReference type="ARBA" id="ARBA00023316"/>
    </source>
</evidence>
<feature type="chain" id="PRO_5046896322" evidence="10">
    <location>
        <begin position="32"/>
        <end position="475"/>
    </location>
</feature>
<keyword evidence="9" id="KW-0812">Transmembrane</keyword>
<sequence>MNKFFKRMTAVFLAVSTTAASILMPATGIYAAEAAATTQNTQAAQTTQNSQSTQTTKNTQEYDWPQAPDIVAQSAILIDADTGAILYEKDAHAKGYPASTTKILTGLLTIENCGLDETVTFSSAAANSVTYEDASLGTKTGEQYSVEQALYGLLLYSANEIAYGLAEHVSGSLAAFTELMNKRAKELGAINTHFANASGLHDVNHYTTAYDMAMIAKGCYNNSTFVNIDSTSTTYTIPPTNKTDTARNFKHRHLMLKGRQYYYEYCKGGKTGFTDQAGYTLVTFAEKDDMRLICVCFKSGDKERFTDTRSLFDWGFANFKKITASGGTISSLFTSDSYYQSPVFNKYNLKFNLKASTLTLPNNASVGNVAMGIDNNYKTTSENGIYTAHLNFNYGNNIVGTAKLTLSSDENIAAASNLPFAKDDNNSNLKQKQCIVINIWVIVAVIAAILIVLYIHSEVKRRKTQRRRYSGRKYL</sequence>
<evidence type="ECO:0000256" key="5">
    <source>
        <dbReference type="ARBA" id="ARBA00022984"/>
    </source>
</evidence>
<dbReference type="PRINTS" id="PR00725">
    <property type="entry name" value="DADACBPTASE1"/>
</dbReference>
<dbReference type="InterPro" id="IPR001967">
    <property type="entry name" value="Peptidase_S11_N"/>
</dbReference>
<dbReference type="EMBL" id="JACOPD010000010">
    <property type="protein sequence ID" value="MBC5681763.1"/>
    <property type="molecule type" value="Genomic_DNA"/>
</dbReference>
<keyword evidence="3" id="KW-0378">Hydrolase</keyword>
<evidence type="ECO:0000256" key="7">
    <source>
        <dbReference type="RuleBase" id="RU004016"/>
    </source>
</evidence>
<feature type="signal peptide" evidence="10">
    <location>
        <begin position="1"/>
        <end position="31"/>
    </location>
</feature>
<protein>
    <submittedName>
        <fullName evidence="12">D-alanyl-D-alanine carboxypeptidase</fullName>
    </submittedName>
</protein>
<feature type="region of interest" description="Disordered" evidence="8">
    <location>
        <begin position="42"/>
        <end position="62"/>
    </location>
</feature>
<dbReference type="SUPFAM" id="SSF56601">
    <property type="entry name" value="beta-lactamase/transpeptidase-like"/>
    <property type="match status" value="1"/>
</dbReference>
<dbReference type="GO" id="GO:0004180">
    <property type="term" value="F:carboxypeptidase activity"/>
    <property type="evidence" value="ECO:0007669"/>
    <property type="project" value="UniProtKB-KW"/>
</dbReference>
<dbReference type="PANTHER" id="PTHR21581">
    <property type="entry name" value="D-ALANYL-D-ALANINE CARBOXYPEPTIDASE"/>
    <property type="match status" value="1"/>
</dbReference>
<evidence type="ECO:0000313" key="12">
    <source>
        <dbReference type="EMBL" id="MBC5681763.1"/>
    </source>
</evidence>
<keyword evidence="13" id="KW-1185">Reference proteome</keyword>
<keyword evidence="12" id="KW-0645">Protease</keyword>
<keyword evidence="6" id="KW-0961">Cell wall biogenesis/degradation</keyword>
<dbReference type="InterPro" id="IPR012338">
    <property type="entry name" value="Beta-lactam/transpept-like"/>
</dbReference>
<feature type="domain" description="Peptidase S11 D-alanyl-D-alanine carboxypeptidase A N-terminal" evidence="11">
    <location>
        <begin position="65"/>
        <end position="297"/>
    </location>
</feature>
<comment type="caution">
    <text evidence="12">The sequence shown here is derived from an EMBL/GenBank/DDBJ whole genome shotgun (WGS) entry which is preliminary data.</text>
</comment>
<evidence type="ECO:0000256" key="3">
    <source>
        <dbReference type="ARBA" id="ARBA00022801"/>
    </source>
</evidence>
<comment type="similarity">
    <text evidence="1 7">Belongs to the peptidase S11 family.</text>
</comment>
<evidence type="ECO:0000256" key="4">
    <source>
        <dbReference type="ARBA" id="ARBA00022960"/>
    </source>
</evidence>
<keyword evidence="2 10" id="KW-0732">Signal</keyword>
<evidence type="ECO:0000256" key="1">
    <source>
        <dbReference type="ARBA" id="ARBA00007164"/>
    </source>
</evidence>
<keyword evidence="5" id="KW-0573">Peptidoglycan synthesis</keyword>
<dbReference type="RefSeq" id="WP_186837385.1">
    <property type="nucleotide sequence ID" value="NZ_JACOPD010000010.1"/>
</dbReference>
<evidence type="ECO:0000256" key="10">
    <source>
        <dbReference type="SAM" id="SignalP"/>
    </source>
</evidence>
<dbReference type="Proteomes" id="UP000628463">
    <property type="component" value="Unassembled WGS sequence"/>
</dbReference>
<organism evidence="12 13">
    <name type="scientific">Lachnospira hominis</name>
    <name type="common">ex Liu et al. 2021</name>
    <dbReference type="NCBI Taxonomy" id="2763051"/>
    <lineage>
        <taxon>Bacteria</taxon>
        <taxon>Bacillati</taxon>
        <taxon>Bacillota</taxon>
        <taxon>Clostridia</taxon>
        <taxon>Lachnospirales</taxon>
        <taxon>Lachnospiraceae</taxon>
        <taxon>Lachnospira</taxon>
    </lineage>
</organism>
<dbReference type="Gene3D" id="3.40.710.10">
    <property type="entry name" value="DD-peptidase/beta-lactamase superfamily"/>
    <property type="match status" value="1"/>
</dbReference>
<evidence type="ECO:0000259" key="11">
    <source>
        <dbReference type="Pfam" id="PF00768"/>
    </source>
</evidence>
<dbReference type="InterPro" id="IPR018044">
    <property type="entry name" value="Peptidase_S11"/>
</dbReference>
<evidence type="ECO:0000313" key="13">
    <source>
        <dbReference type="Proteomes" id="UP000628463"/>
    </source>
</evidence>
<keyword evidence="12" id="KW-0121">Carboxypeptidase</keyword>
<reference evidence="12 13" key="1">
    <citation type="submission" date="2020-08" db="EMBL/GenBank/DDBJ databases">
        <title>Genome public.</title>
        <authorList>
            <person name="Liu C."/>
            <person name="Sun Q."/>
        </authorList>
    </citation>
    <scope>NUCLEOTIDE SEQUENCE [LARGE SCALE GENOMIC DNA]</scope>
    <source>
        <strain evidence="12 13">NSJ-43</strain>
    </source>
</reference>
<evidence type="ECO:0000256" key="8">
    <source>
        <dbReference type="SAM" id="MobiDB-lite"/>
    </source>
</evidence>
<dbReference type="PANTHER" id="PTHR21581:SF6">
    <property type="entry name" value="TRAFFICKING PROTEIN PARTICLE COMPLEX SUBUNIT 12"/>
    <property type="match status" value="1"/>
</dbReference>
<evidence type="ECO:0000256" key="2">
    <source>
        <dbReference type="ARBA" id="ARBA00022729"/>
    </source>
</evidence>
<feature type="transmembrane region" description="Helical" evidence="9">
    <location>
        <begin position="435"/>
        <end position="456"/>
    </location>
</feature>
<proteinExistence type="inferred from homology"/>
<name>A0ABR7G2U2_9FIRM</name>
<dbReference type="Pfam" id="PF00768">
    <property type="entry name" value="Peptidase_S11"/>
    <property type="match status" value="1"/>
</dbReference>
<feature type="compositionally biased region" description="Low complexity" evidence="8">
    <location>
        <begin position="42"/>
        <end position="61"/>
    </location>
</feature>
<evidence type="ECO:0000256" key="9">
    <source>
        <dbReference type="SAM" id="Phobius"/>
    </source>
</evidence>